<evidence type="ECO:0000313" key="3">
    <source>
        <dbReference type="Proteomes" id="UP000324222"/>
    </source>
</evidence>
<sequence>MRAFGICRSQDSISSQLLPPPPRTNFPEAVTEEEKCPTDKEYITYLCNRKSVRQVDNKV</sequence>
<evidence type="ECO:0000313" key="2">
    <source>
        <dbReference type="EMBL" id="MPC87110.1"/>
    </source>
</evidence>
<proteinExistence type="predicted"/>
<evidence type="ECO:0000256" key="1">
    <source>
        <dbReference type="SAM" id="MobiDB-lite"/>
    </source>
</evidence>
<dbReference type="Proteomes" id="UP000324222">
    <property type="component" value="Unassembled WGS sequence"/>
</dbReference>
<protein>
    <submittedName>
        <fullName evidence="2">Uncharacterized protein</fullName>
    </submittedName>
</protein>
<comment type="caution">
    <text evidence="2">The sequence shown here is derived from an EMBL/GenBank/DDBJ whole genome shotgun (WGS) entry which is preliminary data.</text>
</comment>
<keyword evidence="3" id="KW-1185">Reference proteome</keyword>
<gene>
    <name evidence="2" type="ORF">E2C01_081961</name>
</gene>
<reference evidence="2 3" key="1">
    <citation type="submission" date="2019-05" db="EMBL/GenBank/DDBJ databases">
        <title>Another draft genome of Portunus trituberculatus and its Hox gene families provides insights of decapod evolution.</title>
        <authorList>
            <person name="Jeong J.-H."/>
            <person name="Song I."/>
            <person name="Kim S."/>
            <person name="Choi T."/>
            <person name="Kim D."/>
            <person name="Ryu S."/>
            <person name="Kim W."/>
        </authorList>
    </citation>
    <scope>NUCLEOTIDE SEQUENCE [LARGE SCALE GENOMIC DNA]</scope>
    <source>
        <tissue evidence="2">Muscle</tissue>
    </source>
</reference>
<accession>A0A5B7IR50</accession>
<dbReference type="AlphaFoldDB" id="A0A5B7IR50"/>
<organism evidence="2 3">
    <name type="scientific">Portunus trituberculatus</name>
    <name type="common">Swimming crab</name>
    <name type="synonym">Neptunus trituberculatus</name>
    <dbReference type="NCBI Taxonomy" id="210409"/>
    <lineage>
        <taxon>Eukaryota</taxon>
        <taxon>Metazoa</taxon>
        <taxon>Ecdysozoa</taxon>
        <taxon>Arthropoda</taxon>
        <taxon>Crustacea</taxon>
        <taxon>Multicrustacea</taxon>
        <taxon>Malacostraca</taxon>
        <taxon>Eumalacostraca</taxon>
        <taxon>Eucarida</taxon>
        <taxon>Decapoda</taxon>
        <taxon>Pleocyemata</taxon>
        <taxon>Brachyura</taxon>
        <taxon>Eubrachyura</taxon>
        <taxon>Portunoidea</taxon>
        <taxon>Portunidae</taxon>
        <taxon>Portuninae</taxon>
        <taxon>Portunus</taxon>
    </lineage>
</organism>
<feature type="region of interest" description="Disordered" evidence="1">
    <location>
        <begin position="1"/>
        <end position="32"/>
    </location>
</feature>
<name>A0A5B7IR50_PORTR</name>
<dbReference type="EMBL" id="VSRR010073529">
    <property type="protein sequence ID" value="MPC87110.1"/>
    <property type="molecule type" value="Genomic_DNA"/>
</dbReference>